<dbReference type="EMBL" id="JARGDH010000002">
    <property type="protein sequence ID" value="KAL0277602.1"/>
    <property type="molecule type" value="Genomic_DNA"/>
</dbReference>
<feature type="signal peptide" evidence="1">
    <location>
        <begin position="1"/>
        <end position="17"/>
    </location>
</feature>
<comment type="caution">
    <text evidence="2">The sequence shown here is derived from an EMBL/GenBank/DDBJ whole genome shotgun (WGS) entry which is preliminary data.</text>
</comment>
<accession>A0AAW2I5G4</accession>
<protein>
    <recommendedName>
        <fullName evidence="3">Secreted protein</fullName>
    </recommendedName>
</protein>
<evidence type="ECO:0008006" key="3">
    <source>
        <dbReference type="Google" id="ProtNLM"/>
    </source>
</evidence>
<proteinExistence type="predicted"/>
<reference evidence="2" key="1">
    <citation type="journal article" date="2024" name="Gigascience">
        <title>Chromosome-level genome of the poultry shaft louse Menopon gallinae provides insight into the host-switching and adaptive evolution of parasitic lice.</title>
        <authorList>
            <person name="Xu Y."/>
            <person name="Ma L."/>
            <person name="Liu S."/>
            <person name="Liang Y."/>
            <person name="Liu Q."/>
            <person name="He Z."/>
            <person name="Tian L."/>
            <person name="Duan Y."/>
            <person name="Cai W."/>
            <person name="Li H."/>
            <person name="Song F."/>
        </authorList>
    </citation>
    <scope>NUCLEOTIDE SEQUENCE</scope>
    <source>
        <strain evidence="2">Cailab_2023a</strain>
    </source>
</reference>
<name>A0AAW2I5G4_9NEOP</name>
<keyword evidence="1" id="KW-0732">Signal</keyword>
<organism evidence="2">
    <name type="scientific">Menopon gallinae</name>
    <name type="common">poultry shaft louse</name>
    <dbReference type="NCBI Taxonomy" id="328185"/>
    <lineage>
        <taxon>Eukaryota</taxon>
        <taxon>Metazoa</taxon>
        <taxon>Ecdysozoa</taxon>
        <taxon>Arthropoda</taxon>
        <taxon>Hexapoda</taxon>
        <taxon>Insecta</taxon>
        <taxon>Pterygota</taxon>
        <taxon>Neoptera</taxon>
        <taxon>Paraneoptera</taxon>
        <taxon>Psocodea</taxon>
        <taxon>Troctomorpha</taxon>
        <taxon>Phthiraptera</taxon>
        <taxon>Amblycera</taxon>
        <taxon>Menoponidae</taxon>
        <taxon>Menopon</taxon>
    </lineage>
</organism>
<evidence type="ECO:0000256" key="1">
    <source>
        <dbReference type="SAM" id="SignalP"/>
    </source>
</evidence>
<sequence>MSAKLIVFLAIAHAALSLPVAETYLDQPEGDLPPPTKRCLIVYDPNTGMFQALVPTFNLGGILVPNPPPAPQGQGTQGVPIPENGVQLQQRAPKNLMLLLP</sequence>
<evidence type="ECO:0000313" key="2">
    <source>
        <dbReference type="EMBL" id="KAL0277602.1"/>
    </source>
</evidence>
<feature type="chain" id="PRO_5043833946" description="Secreted protein" evidence="1">
    <location>
        <begin position="18"/>
        <end position="101"/>
    </location>
</feature>
<gene>
    <name evidence="2" type="ORF">PYX00_004835</name>
</gene>
<dbReference type="AlphaFoldDB" id="A0AAW2I5G4"/>